<keyword evidence="1" id="KW-0812">Transmembrane</keyword>
<feature type="transmembrane region" description="Helical" evidence="1">
    <location>
        <begin position="265"/>
        <end position="290"/>
    </location>
</feature>
<feature type="transmembrane region" description="Helical" evidence="1">
    <location>
        <begin position="77"/>
        <end position="101"/>
    </location>
</feature>
<keyword evidence="1" id="KW-1133">Transmembrane helix</keyword>
<feature type="transmembrane region" description="Helical" evidence="1">
    <location>
        <begin position="145"/>
        <end position="165"/>
    </location>
</feature>
<keyword evidence="1" id="KW-0472">Membrane</keyword>
<evidence type="ECO:0000313" key="3">
    <source>
        <dbReference type="Proteomes" id="UP001595867"/>
    </source>
</evidence>
<feature type="transmembrane region" description="Helical" evidence="1">
    <location>
        <begin position="202"/>
        <end position="220"/>
    </location>
</feature>
<feature type="transmembrane region" description="Helical" evidence="1">
    <location>
        <begin position="171"/>
        <end position="190"/>
    </location>
</feature>
<comment type="caution">
    <text evidence="2">The sequence shown here is derived from an EMBL/GenBank/DDBJ whole genome shotgun (WGS) entry which is preliminary data.</text>
</comment>
<dbReference type="Proteomes" id="UP001595867">
    <property type="component" value="Unassembled WGS sequence"/>
</dbReference>
<evidence type="ECO:0000313" key="2">
    <source>
        <dbReference type="EMBL" id="MFC4067670.1"/>
    </source>
</evidence>
<evidence type="ECO:0008006" key="4">
    <source>
        <dbReference type="Google" id="ProtNLM"/>
    </source>
</evidence>
<dbReference type="RefSeq" id="WP_378068599.1">
    <property type="nucleotide sequence ID" value="NZ_JBHSBL010000018.1"/>
</dbReference>
<gene>
    <name evidence="2" type="ORF">ACFO0C_22270</name>
</gene>
<protein>
    <recommendedName>
        <fullName evidence="4">Integral membrane protein</fullName>
    </recommendedName>
</protein>
<accession>A0ABV8IV07</accession>
<feature type="transmembrane region" description="Helical" evidence="1">
    <location>
        <begin position="302"/>
        <end position="323"/>
    </location>
</feature>
<keyword evidence="3" id="KW-1185">Reference proteome</keyword>
<proteinExistence type="predicted"/>
<reference evidence="3" key="1">
    <citation type="journal article" date="2019" name="Int. J. Syst. Evol. Microbiol.">
        <title>The Global Catalogue of Microorganisms (GCM) 10K type strain sequencing project: providing services to taxonomists for standard genome sequencing and annotation.</title>
        <authorList>
            <consortium name="The Broad Institute Genomics Platform"/>
            <consortium name="The Broad Institute Genome Sequencing Center for Infectious Disease"/>
            <person name="Wu L."/>
            <person name="Ma J."/>
        </authorList>
    </citation>
    <scope>NUCLEOTIDE SEQUENCE [LARGE SCALE GENOMIC DNA]</scope>
    <source>
        <strain evidence="3">TBRC 5832</strain>
    </source>
</reference>
<feature type="transmembrane region" description="Helical" evidence="1">
    <location>
        <begin position="240"/>
        <end position="258"/>
    </location>
</feature>
<feature type="transmembrane region" description="Helical" evidence="1">
    <location>
        <begin position="121"/>
        <end position="138"/>
    </location>
</feature>
<evidence type="ECO:0000256" key="1">
    <source>
        <dbReference type="SAM" id="Phobius"/>
    </source>
</evidence>
<organism evidence="2 3">
    <name type="scientific">Actinoplanes subglobosus</name>
    <dbReference type="NCBI Taxonomy" id="1547892"/>
    <lineage>
        <taxon>Bacteria</taxon>
        <taxon>Bacillati</taxon>
        <taxon>Actinomycetota</taxon>
        <taxon>Actinomycetes</taxon>
        <taxon>Micromonosporales</taxon>
        <taxon>Micromonosporaceae</taxon>
        <taxon>Actinoplanes</taxon>
    </lineage>
</organism>
<sequence length="339" mass="36065">MTSLEIRYRRLMRIYPSDHRAAYEEEMVGVLMSGAEPGRRFPSPADAVDLIRAGVTARFGQVFHTQRGTGWRDAAGVTALFAALLMAGAAINRLIAGLVLWSDGDPLRLHGVDGLMLLDPALRTLIWPMVVVAAVLGLRRTTIGLSAAAILVQVVVAWLWSVPLYLRGLSLVWGVVTAIAVTVLFAVAAFGRWVRPVLSARGLALAAGGAAVAAVTRAPALDGIWFGSYFDDLPFQLAEFMAGWVPALLLGAAAWTTGRWVRGRIAVLSTTLLTAVYVVQDVPGLSFILIEGGADAGWAAGRFAVLLLAPLVILAGGLLVLAVRERLTGRGHGHVRAHE</sequence>
<dbReference type="EMBL" id="JBHSBL010000018">
    <property type="protein sequence ID" value="MFC4067670.1"/>
    <property type="molecule type" value="Genomic_DNA"/>
</dbReference>
<name>A0ABV8IV07_9ACTN</name>